<gene>
    <name evidence="3" type="ORF">SAMN06295955_11280</name>
</gene>
<protein>
    <submittedName>
        <fullName evidence="3">Putative Flp pilus-assembly TadE/G-like</fullName>
    </submittedName>
</protein>
<evidence type="ECO:0000256" key="1">
    <source>
        <dbReference type="SAM" id="MobiDB-lite"/>
    </source>
</evidence>
<keyword evidence="4" id="KW-1185">Reference proteome</keyword>
<dbReference type="RefSeq" id="WP_089216880.1">
    <property type="nucleotide sequence ID" value="NZ_FZPA01000012.1"/>
</dbReference>
<feature type="domain" description="Putative Flp pilus-assembly TadG-like N-terminal" evidence="2">
    <location>
        <begin position="15"/>
        <end position="62"/>
    </location>
</feature>
<evidence type="ECO:0000313" key="4">
    <source>
        <dbReference type="Proteomes" id="UP000198339"/>
    </source>
</evidence>
<dbReference type="EMBL" id="FZPA01000012">
    <property type="protein sequence ID" value="SNT12765.1"/>
    <property type="molecule type" value="Genomic_DNA"/>
</dbReference>
<dbReference type="Pfam" id="PF13400">
    <property type="entry name" value="Tad"/>
    <property type="match status" value="1"/>
</dbReference>
<dbReference type="OrthoDB" id="8014659at2"/>
<feature type="region of interest" description="Disordered" evidence="1">
    <location>
        <begin position="501"/>
        <end position="520"/>
    </location>
</feature>
<evidence type="ECO:0000313" key="3">
    <source>
        <dbReference type="EMBL" id="SNT12765.1"/>
    </source>
</evidence>
<proteinExistence type="predicted"/>
<evidence type="ECO:0000259" key="2">
    <source>
        <dbReference type="Pfam" id="PF13400"/>
    </source>
</evidence>
<organism evidence="3 4">
    <name type="scientific">Sphingopyxis indica</name>
    <dbReference type="NCBI Taxonomy" id="436663"/>
    <lineage>
        <taxon>Bacteria</taxon>
        <taxon>Pseudomonadati</taxon>
        <taxon>Pseudomonadota</taxon>
        <taxon>Alphaproteobacteria</taxon>
        <taxon>Sphingomonadales</taxon>
        <taxon>Sphingomonadaceae</taxon>
        <taxon>Sphingopyxis</taxon>
    </lineage>
</organism>
<feature type="compositionally biased region" description="Basic and acidic residues" evidence="1">
    <location>
        <begin position="511"/>
        <end position="520"/>
    </location>
</feature>
<reference evidence="3 4" key="1">
    <citation type="submission" date="2017-06" db="EMBL/GenBank/DDBJ databases">
        <authorList>
            <person name="Kim H.J."/>
            <person name="Triplett B.A."/>
        </authorList>
    </citation>
    <scope>NUCLEOTIDE SEQUENCE [LARGE SCALE GENOMIC DNA]</scope>
    <source>
        <strain evidence="3 4">DS15</strain>
    </source>
</reference>
<dbReference type="InterPro" id="IPR028087">
    <property type="entry name" value="Tad_N"/>
</dbReference>
<name>A0A239K3Q9_9SPHN</name>
<dbReference type="AlphaFoldDB" id="A0A239K3Q9"/>
<sequence>MRRVRSKRLLKDESGATAAVFGLSLFALVAIGGLGFDYARLAGMDSELQNAADQAALAGASQLDGQNGACLRASAAATTLVANLTLLANDGDGTAVTLPPEPDCDAAGQIRFWQDREKTTAATDDGNAHFIEVEIAARTANYAFTPLAGAMRGDLGAMALAGLGSAICRVPPVMFCNPLEAIDPDFNVGSYVGKGIRLIANDGGANYAPGNFGYLETNAGNGAQATAETLGRDAIPGDCVAADGVTTKPGVQLSVLDALNTRFDIYAGNTNNPCGTDGSLCTPSANTRKDVLHRGNQNNCSYSTGNGGNGWKEPANAYLAPSAAVPMTVAQAATTAPMGYPRDMCHAISITGSCADGRIGDGNWDYMAYFRTNSASYPTEPTSADRIAWFGTDTPTRYDVYKYEMANSATRLVNQSSNGLTARSTPYCSSSSGVVPGTTTPDRRVLTVAVVNCQAEGVGGRTADVHVTKWIDMFLVEPSLSRTRTEASDVYGEIIGETELGGGGGTSGNTVRRDVPYLIE</sequence>
<dbReference type="Proteomes" id="UP000198339">
    <property type="component" value="Unassembled WGS sequence"/>
</dbReference>
<accession>A0A239K3Q9</accession>